<accession>A0A834VGE9</accession>
<dbReference type="InterPro" id="IPR011009">
    <property type="entry name" value="Kinase-like_dom_sf"/>
</dbReference>
<dbReference type="InterPro" id="IPR000719">
    <property type="entry name" value="Prot_kinase_dom"/>
</dbReference>
<organism evidence="7">
    <name type="scientific">Sarcoptes scabiei</name>
    <name type="common">Itch mite</name>
    <name type="synonym">Acarus scabiei</name>
    <dbReference type="NCBI Taxonomy" id="52283"/>
    <lineage>
        <taxon>Eukaryota</taxon>
        <taxon>Metazoa</taxon>
        <taxon>Ecdysozoa</taxon>
        <taxon>Arthropoda</taxon>
        <taxon>Chelicerata</taxon>
        <taxon>Arachnida</taxon>
        <taxon>Acari</taxon>
        <taxon>Acariformes</taxon>
        <taxon>Sarcoptiformes</taxon>
        <taxon>Astigmata</taxon>
        <taxon>Psoroptidia</taxon>
        <taxon>Sarcoptoidea</taxon>
        <taxon>Sarcoptidae</taxon>
        <taxon>Sarcoptinae</taxon>
        <taxon>Sarcoptes</taxon>
    </lineage>
</organism>
<sequence>MDRVESKLIFLELPILQPFLKFDNGCELVSIDSRDCTPDHQDPIKKTKFSLNRFQSESLVLPGTFSNAADLVSIEEDQNNVLSNFGPLKLISRGGFGIVYKSRHKLDATDYAIKMIPVKNQKLCEQLKEVQLNAKLQHTNIVSYKTSWIQSYCCLEQRKSINALFIQMELCGKNLKIYLDERNSIEDIHSIQLSHELEIFRQILNGLNYIHSKGLIHRDLKPSNILFSVDNEHLKIGDFGLSAYKLANDPLLPRSKGIGTEIYSAPEQLSNTDVSKTYDQRVDVYSCGIILFELAYPMKTYTEKSMVLNTLKANAKLPKNFPNNSPLISLISDMTENDFRYRISKVSDVIERISTIEKIYESLN</sequence>
<dbReference type="EnsemblMetazoa" id="SSS_5446s_mrna">
    <property type="protein sequence ID" value="KAF7495961.1"/>
    <property type="gene ID" value="SSS_5446"/>
</dbReference>
<protein>
    <submittedName>
        <fullName evidence="7">Interferon-induced, double-stranded RNA-activated protein kinase</fullName>
    </submittedName>
</protein>
<dbReference type="PANTHER" id="PTHR11042">
    <property type="entry name" value="EUKARYOTIC TRANSLATION INITIATION FACTOR 2-ALPHA KINASE EIF2-ALPHA KINASE -RELATED"/>
    <property type="match status" value="1"/>
</dbReference>
<dbReference type="Pfam" id="PF00069">
    <property type="entry name" value="Pkinase"/>
    <property type="match status" value="1"/>
</dbReference>
<evidence type="ECO:0000256" key="5">
    <source>
        <dbReference type="ARBA" id="ARBA00037982"/>
    </source>
</evidence>
<evidence type="ECO:0000256" key="1">
    <source>
        <dbReference type="ARBA" id="ARBA00022679"/>
    </source>
</evidence>
<dbReference type="Gene3D" id="1.10.510.10">
    <property type="entry name" value="Transferase(Phosphotransferase) domain 1"/>
    <property type="match status" value="1"/>
</dbReference>
<evidence type="ECO:0000259" key="6">
    <source>
        <dbReference type="PROSITE" id="PS50011"/>
    </source>
</evidence>
<keyword evidence="4" id="KW-0067">ATP-binding</keyword>
<feature type="domain" description="Protein kinase" evidence="6">
    <location>
        <begin position="85"/>
        <end position="363"/>
    </location>
</feature>
<dbReference type="GO" id="GO:0005737">
    <property type="term" value="C:cytoplasm"/>
    <property type="evidence" value="ECO:0007669"/>
    <property type="project" value="TreeGrafter"/>
</dbReference>
<reference evidence="7" key="2">
    <citation type="submission" date="2020-01" db="EMBL/GenBank/DDBJ databases">
        <authorList>
            <person name="Korhonen P.K.K."/>
            <person name="Guangxu M.G."/>
            <person name="Wang T.W."/>
            <person name="Stroehlein A.J.S."/>
            <person name="Young N.D."/>
            <person name="Ang C.-S.A."/>
            <person name="Fernando D.W.F."/>
            <person name="Lu H.L."/>
            <person name="Taylor S.T."/>
            <person name="Ehtesham M.E.M."/>
            <person name="Najaraj S.H.N."/>
            <person name="Harsha G.H.G."/>
            <person name="Madugundu A.M."/>
            <person name="Renuse S.R."/>
            <person name="Holt D.H."/>
            <person name="Pandey A.P."/>
            <person name="Papenfuss A.P."/>
            <person name="Gasser R.B.G."/>
            <person name="Fischer K.F."/>
        </authorList>
    </citation>
    <scope>NUCLEOTIDE SEQUENCE</scope>
    <source>
        <strain evidence="7">SSS_KF_BRIS2020</strain>
    </source>
</reference>
<dbReference type="GO" id="GO:0004694">
    <property type="term" value="F:eukaryotic translation initiation factor 2alpha kinase activity"/>
    <property type="evidence" value="ECO:0007669"/>
    <property type="project" value="TreeGrafter"/>
</dbReference>
<keyword evidence="1" id="KW-0808">Transferase</keyword>
<dbReference type="PROSITE" id="PS00108">
    <property type="entry name" value="PROTEIN_KINASE_ST"/>
    <property type="match status" value="1"/>
</dbReference>
<dbReference type="Proteomes" id="UP000070412">
    <property type="component" value="Unassembled WGS sequence"/>
</dbReference>
<dbReference type="EMBL" id="WVUK01000043">
    <property type="protein sequence ID" value="KAF7495961.1"/>
    <property type="molecule type" value="Genomic_DNA"/>
</dbReference>
<dbReference type="CDD" id="cd13996">
    <property type="entry name" value="STKc_EIF2AK"/>
    <property type="match status" value="1"/>
</dbReference>
<proteinExistence type="inferred from homology"/>
<keyword evidence="2" id="KW-0547">Nucleotide-binding</keyword>
<evidence type="ECO:0000313" key="8">
    <source>
        <dbReference type="EnsemblMetazoa" id="KAF7495961.1"/>
    </source>
</evidence>
<dbReference type="OrthoDB" id="6513976at2759"/>
<dbReference type="GO" id="GO:0005524">
    <property type="term" value="F:ATP binding"/>
    <property type="evidence" value="ECO:0007669"/>
    <property type="project" value="UniProtKB-KW"/>
</dbReference>
<name>A0A834VGE9_SARSC</name>
<evidence type="ECO:0000256" key="4">
    <source>
        <dbReference type="ARBA" id="ARBA00022840"/>
    </source>
</evidence>
<evidence type="ECO:0000256" key="2">
    <source>
        <dbReference type="ARBA" id="ARBA00022741"/>
    </source>
</evidence>
<dbReference type="PANTHER" id="PTHR11042:SF187">
    <property type="entry name" value="EUKARYOTIC TRANSLATION INITIATION FACTOR 2-ALPHA KINASE 2"/>
    <property type="match status" value="1"/>
</dbReference>
<dbReference type="GO" id="GO:0005634">
    <property type="term" value="C:nucleus"/>
    <property type="evidence" value="ECO:0007669"/>
    <property type="project" value="TreeGrafter"/>
</dbReference>
<keyword evidence="9" id="KW-1185">Reference proteome</keyword>
<dbReference type="SMART" id="SM00220">
    <property type="entry name" value="S_TKc"/>
    <property type="match status" value="1"/>
</dbReference>
<evidence type="ECO:0000313" key="7">
    <source>
        <dbReference type="EMBL" id="KAF7495961.1"/>
    </source>
</evidence>
<dbReference type="InterPro" id="IPR050339">
    <property type="entry name" value="CC_SR_Kinase"/>
</dbReference>
<comment type="similarity">
    <text evidence="5">Belongs to the protein kinase superfamily. Ser/Thr protein kinase family. GCN2 subfamily.</text>
</comment>
<dbReference type="InterPro" id="IPR008271">
    <property type="entry name" value="Ser/Thr_kinase_AS"/>
</dbReference>
<evidence type="ECO:0000256" key="3">
    <source>
        <dbReference type="ARBA" id="ARBA00022777"/>
    </source>
</evidence>
<reference evidence="9" key="1">
    <citation type="journal article" date="2020" name="PLoS Negl. Trop. Dis.">
        <title>High-quality nuclear genome for Sarcoptes scabiei-A critical resource for a neglected parasite.</title>
        <authorList>
            <person name="Korhonen P.K."/>
            <person name="Gasser R.B."/>
            <person name="Ma G."/>
            <person name="Wang T."/>
            <person name="Stroehlein A.J."/>
            <person name="Young N.D."/>
            <person name="Ang C.S."/>
            <person name="Fernando D.D."/>
            <person name="Lu H.C."/>
            <person name="Taylor S."/>
            <person name="Reynolds S.L."/>
            <person name="Mofiz E."/>
            <person name="Najaraj S.H."/>
            <person name="Gowda H."/>
            <person name="Madugundu A."/>
            <person name="Renuse S."/>
            <person name="Holt D."/>
            <person name="Pandey A."/>
            <person name="Papenfuss A.T."/>
            <person name="Fischer K."/>
        </authorList>
    </citation>
    <scope>NUCLEOTIDE SEQUENCE [LARGE SCALE GENOMIC DNA]</scope>
</reference>
<gene>
    <name evidence="7" type="ORF">SSS_5446</name>
</gene>
<reference evidence="8" key="3">
    <citation type="submission" date="2022-06" db="UniProtKB">
        <authorList>
            <consortium name="EnsemblMetazoa"/>
        </authorList>
    </citation>
    <scope>IDENTIFICATION</scope>
</reference>
<keyword evidence="3 7" id="KW-0418">Kinase</keyword>
<dbReference type="AlphaFoldDB" id="A0A834VGE9"/>
<dbReference type="PROSITE" id="PS50011">
    <property type="entry name" value="PROTEIN_KINASE_DOM"/>
    <property type="match status" value="1"/>
</dbReference>
<dbReference type="SUPFAM" id="SSF56112">
    <property type="entry name" value="Protein kinase-like (PK-like)"/>
    <property type="match status" value="1"/>
</dbReference>
<dbReference type="Gene3D" id="3.30.200.20">
    <property type="entry name" value="Phosphorylase Kinase, domain 1"/>
    <property type="match status" value="1"/>
</dbReference>
<evidence type="ECO:0000313" key="9">
    <source>
        <dbReference type="Proteomes" id="UP000070412"/>
    </source>
</evidence>